<accession>K8E421</accession>
<keyword evidence="2 4" id="KW-0378">Hydrolase</keyword>
<dbReference type="MEROPS" id="C59.001"/>
<dbReference type="HOGENOM" id="CLU_045206_1_0_9"/>
<dbReference type="SUPFAM" id="SSF56235">
    <property type="entry name" value="N-terminal nucleophile aminohydrolases (Ntn hydrolases)"/>
    <property type="match status" value="1"/>
</dbReference>
<dbReference type="EC" id="3.5.1.24" evidence="4"/>
<dbReference type="AlphaFoldDB" id="K8E421"/>
<dbReference type="PANTHER" id="PTHR35527">
    <property type="entry name" value="CHOLOYLGLYCINE HYDROLASE"/>
    <property type="match status" value="1"/>
</dbReference>
<evidence type="ECO:0000313" key="4">
    <source>
        <dbReference type="EMBL" id="CCO11059.2"/>
    </source>
</evidence>
<reference evidence="5" key="1">
    <citation type="journal article" date="2013" name="Genome Announc.">
        <title>Complete Chromosome Sequence of Carnobacterium maltaromaticum LMA 28.</title>
        <authorList>
            <person name="Cailliez-Grimal C."/>
            <person name="Chaillou S."/>
            <person name="Anba-Mondoloni J."/>
            <person name="Loux V."/>
            <person name="Afzal M.I."/>
            <person name="Rahman A."/>
            <person name="Kergourlay G."/>
            <person name="Champomier-Verges M.C."/>
            <person name="Zagorec M."/>
            <person name="Dalgaard P."/>
            <person name="Leisner J.J."/>
            <person name="Prevost H."/>
            <person name="Revol-Junelles A.M."/>
            <person name="Borges F."/>
        </authorList>
    </citation>
    <scope>NUCLEOTIDE SEQUENCE</scope>
    <source>
        <strain evidence="5">LMA28</strain>
    </source>
</reference>
<dbReference type="InterPro" id="IPR029132">
    <property type="entry name" value="CBAH/NAAA_C"/>
</dbReference>
<dbReference type="InterPro" id="IPR052193">
    <property type="entry name" value="Peptidase_C59"/>
</dbReference>
<name>K8E421_CARML</name>
<dbReference type="Pfam" id="PF02275">
    <property type="entry name" value="CBAH"/>
    <property type="match status" value="1"/>
</dbReference>
<dbReference type="GO" id="GO:0045302">
    <property type="term" value="F:choloylglycine hydrolase activity"/>
    <property type="evidence" value="ECO:0007669"/>
    <property type="project" value="UniProtKB-EC"/>
</dbReference>
<organism evidence="4 5">
    <name type="scientific">Carnobacterium maltaromaticum LMA28</name>
    <dbReference type="NCBI Taxonomy" id="1234679"/>
    <lineage>
        <taxon>Bacteria</taxon>
        <taxon>Bacillati</taxon>
        <taxon>Bacillota</taxon>
        <taxon>Bacilli</taxon>
        <taxon>Lactobacillales</taxon>
        <taxon>Carnobacteriaceae</taxon>
        <taxon>Carnobacterium</taxon>
    </lineage>
</organism>
<feature type="domain" description="Choloylglycine hydrolase/NAAA C-terminal" evidence="3">
    <location>
        <begin position="3"/>
        <end position="317"/>
    </location>
</feature>
<dbReference type="Gene3D" id="3.60.60.10">
    <property type="entry name" value="Penicillin V Acylase, Chain A"/>
    <property type="match status" value="1"/>
</dbReference>
<dbReference type="KEGG" id="cml:BN424_1618"/>
<evidence type="ECO:0000259" key="3">
    <source>
        <dbReference type="Pfam" id="PF02275"/>
    </source>
</evidence>
<dbReference type="PANTHER" id="PTHR35527:SF2">
    <property type="entry name" value="HYDROLASE"/>
    <property type="match status" value="1"/>
</dbReference>
<dbReference type="EMBL" id="HE999757">
    <property type="protein sequence ID" value="CCO11059.2"/>
    <property type="molecule type" value="Genomic_DNA"/>
</dbReference>
<dbReference type="Proteomes" id="UP000000212">
    <property type="component" value="Chromosome"/>
</dbReference>
<dbReference type="InterPro" id="IPR029055">
    <property type="entry name" value="Ntn_hydrolases_N"/>
</dbReference>
<proteinExistence type="inferred from homology"/>
<comment type="similarity">
    <text evidence="1">Belongs to the peptidase C59 family.</text>
</comment>
<dbReference type="CDD" id="cd00542">
    <property type="entry name" value="Ntn_PVA"/>
    <property type="match status" value="1"/>
</dbReference>
<protein>
    <submittedName>
        <fullName evidence="4">Linear amide C-N hydrolases, choloylglycine hydrolase family protein</fullName>
        <ecNumber evidence="4">3.5.1.24</ecNumber>
    </submittedName>
</protein>
<evidence type="ECO:0000256" key="1">
    <source>
        <dbReference type="ARBA" id="ARBA00006625"/>
    </source>
</evidence>
<dbReference type="eggNOG" id="COG3049">
    <property type="taxonomic scope" value="Bacteria"/>
</dbReference>
<evidence type="ECO:0000256" key="2">
    <source>
        <dbReference type="ARBA" id="ARBA00022801"/>
    </source>
</evidence>
<gene>
    <name evidence="4" type="primary">bsh3</name>
    <name evidence="4" type="ORF">BN424_1618</name>
</gene>
<keyword evidence="5" id="KW-1185">Reference proteome</keyword>
<evidence type="ECO:0000313" key="5">
    <source>
        <dbReference type="Proteomes" id="UP000000212"/>
    </source>
</evidence>
<sequence length="331" mass="37137">MMCTSLIYQSKDQSNFLSRTMDFAFELDASPVYLPRGYVFKSNVVSNVTYKSKYAFLGAGRKLEDYFFADGLNEKGLSVCALYFSDYAEYNPSQEPGKVNIAPHELVSWLLGNIASIDELKKEASNINVVSAKNNLLDVVVPLHWIVADQTGSSIIIEITKSGMSIYDNKVRVMTNSPDYPWHLANLNHYSFLSNQLKPASHFYKFKPNSGELGNGAFGMPGDYTSESRFIRTVFNAEFTEPGKDKISAINSLFHILSSVSIPKGVKVKEDGTLDYTQYTAIMDVTNLDYYMSSYEDTYPLKISLNSNLISQTEPIVFESSKVQQFNVLTP</sequence>